<gene>
    <name evidence="1" type="ORF">CF386_08135</name>
</gene>
<sequence length="61" mass="7167">MKLSKAKRGIWVEYLGENVKIIDSNVGQNKVMIDYHNSKIIVDPESLIENEQLHTDSLWYY</sequence>
<reference evidence="1 2" key="1">
    <citation type="journal article" date="2016" name="Int. J. Syst. Evol. Microbiol.">
        <title>Paraphotobacterium marinum gen. nov., sp. nov., a member of the family Vibrionaceae, isolated from surface seawater.</title>
        <authorList>
            <person name="Huang Z."/>
            <person name="Dong C."/>
            <person name="Shao Z."/>
        </authorList>
    </citation>
    <scope>NUCLEOTIDE SEQUENCE [LARGE SCALE GENOMIC DNA]</scope>
    <source>
        <strain evidence="1 2">NSCS20N07D</strain>
    </source>
</reference>
<accession>A0A220VF94</accession>
<protein>
    <submittedName>
        <fullName evidence="1">Uncharacterized protein</fullName>
    </submittedName>
</protein>
<organism evidence="1 2">
    <name type="scientific">Paraphotobacterium marinum</name>
    <dbReference type="NCBI Taxonomy" id="1755811"/>
    <lineage>
        <taxon>Bacteria</taxon>
        <taxon>Pseudomonadati</taxon>
        <taxon>Pseudomonadota</taxon>
        <taxon>Gammaproteobacteria</taxon>
        <taxon>Vibrionales</taxon>
        <taxon>Vibrionaceae</taxon>
        <taxon>Paraphotobacterium</taxon>
    </lineage>
</organism>
<proteinExistence type="predicted"/>
<evidence type="ECO:0000313" key="2">
    <source>
        <dbReference type="Proteomes" id="UP000242175"/>
    </source>
</evidence>
<dbReference type="Proteomes" id="UP000242175">
    <property type="component" value="Chromosome small"/>
</dbReference>
<dbReference type="KEGG" id="pmai:CF386_08135"/>
<evidence type="ECO:0000313" key="1">
    <source>
        <dbReference type="EMBL" id="ASK79027.1"/>
    </source>
</evidence>
<dbReference type="AlphaFoldDB" id="A0A220VF94"/>
<name>A0A220VF94_9GAMM</name>
<dbReference type="RefSeq" id="WP_089073935.1">
    <property type="nucleotide sequence ID" value="NZ_CBCSAM010000006.1"/>
</dbReference>
<dbReference type="EMBL" id="CP022356">
    <property type="protein sequence ID" value="ASK79027.1"/>
    <property type="molecule type" value="Genomic_DNA"/>
</dbReference>
<keyword evidence="2" id="KW-1185">Reference proteome</keyword>